<evidence type="ECO:0000256" key="5">
    <source>
        <dbReference type="ARBA" id="ARBA00022898"/>
    </source>
</evidence>
<name>A0A850PBP9_9PROT</name>
<keyword evidence="5" id="KW-0663">Pyridoxal phosphate</keyword>
<evidence type="ECO:0000256" key="4">
    <source>
        <dbReference type="ARBA" id="ARBA00022679"/>
    </source>
</evidence>
<evidence type="ECO:0000256" key="7">
    <source>
        <dbReference type="RuleBase" id="RU000481"/>
    </source>
</evidence>
<dbReference type="GO" id="GO:0004069">
    <property type="term" value="F:L-aspartate:2-oxoglutarate aminotransferase activity"/>
    <property type="evidence" value="ECO:0007669"/>
    <property type="project" value="UniProtKB-EC"/>
</dbReference>
<dbReference type="Gene3D" id="3.40.640.10">
    <property type="entry name" value="Type I PLP-dependent aspartate aminotransferase-like (Major domain)"/>
    <property type="match status" value="1"/>
</dbReference>
<comment type="catalytic activity">
    <reaction evidence="6">
        <text>L-aspartate + 2-oxoglutarate = oxaloacetate + L-glutamate</text>
        <dbReference type="Rhea" id="RHEA:21824"/>
        <dbReference type="ChEBI" id="CHEBI:16452"/>
        <dbReference type="ChEBI" id="CHEBI:16810"/>
        <dbReference type="ChEBI" id="CHEBI:29985"/>
        <dbReference type="ChEBI" id="CHEBI:29991"/>
        <dbReference type="EC" id="2.6.1.1"/>
    </reaction>
</comment>
<dbReference type="PANTHER" id="PTHR46383:SF1">
    <property type="entry name" value="ASPARTATE AMINOTRANSFERASE"/>
    <property type="match status" value="1"/>
</dbReference>
<dbReference type="CDD" id="cd00609">
    <property type="entry name" value="AAT_like"/>
    <property type="match status" value="1"/>
</dbReference>
<dbReference type="InterPro" id="IPR004838">
    <property type="entry name" value="NHTrfase_class1_PyrdxlP-BS"/>
</dbReference>
<feature type="domain" description="Aminotransferase class I/classII large" evidence="9">
    <location>
        <begin position="51"/>
        <end position="401"/>
    </location>
</feature>
<dbReference type="Gene3D" id="3.90.1150.10">
    <property type="entry name" value="Aspartate Aminotransferase, domain 1"/>
    <property type="match status" value="1"/>
</dbReference>
<dbReference type="EMBL" id="JABXXR010000139">
    <property type="protein sequence ID" value="NVN41514.1"/>
    <property type="molecule type" value="Genomic_DNA"/>
</dbReference>
<evidence type="ECO:0000256" key="3">
    <source>
        <dbReference type="ARBA" id="ARBA00022576"/>
    </source>
</evidence>
<dbReference type="SUPFAM" id="SSF53383">
    <property type="entry name" value="PLP-dependent transferases"/>
    <property type="match status" value="1"/>
</dbReference>
<feature type="region of interest" description="Disordered" evidence="8">
    <location>
        <begin position="1"/>
        <end position="20"/>
    </location>
</feature>
<dbReference type="Pfam" id="PF00155">
    <property type="entry name" value="Aminotran_1_2"/>
    <property type="match status" value="1"/>
</dbReference>
<gene>
    <name evidence="10" type="ORF">HUK82_13210</name>
</gene>
<keyword evidence="11" id="KW-1185">Reference proteome</keyword>
<comment type="cofactor">
    <cofactor evidence="1 7">
        <name>pyridoxal 5'-phosphate</name>
        <dbReference type="ChEBI" id="CHEBI:597326"/>
    </cofactor>
</comment>
<keyword evidence="4 7" id="KW-0808">Transferase</keyword>
<dbReference type="GO" id="GO:0006520">
    <property type="term" value="P:amino acid metabolic process"/>
    <property type="evidence" value="ECO:0007669"/>
    <property type="project" value="InterPro"/>
</dbReference>
<evidence type="ECO:0000259" key="9">
    <source>
        <dbReference type="Pfam" id="PF00155"/>
    </source>
</evidence>
<organism evidence="10 11">
    <name type="scientific">Ameyamaea chiangmaiensis</name>
    <dbReference type="NCBI Taxonomy" id="442969"/>
    <lineage>
        <taxon>Bacteria</taxon>
        <taxon>Pseudomonadati</taxon>
        <taxon>Pseudomonadota</taxon>
        <taxon>Alphaproteobacteria</taxon>
        <taxon>Acetobacterales</taxon>
        <taxon>Acetobacteraceae</taxon>
        <taxon>Ameyamaea</taxon>
    </lineage>
</organism>
<sequence>MDRTQFRSPRLTGSPSTTRPSIFLPEARPGIQAIEESLIRVIAQSAVGVEDVIGLWYGEPDAVTPAFITHAAKVALDRGETFYTANDGIPPLRAAIAEYQTRLGRASVTVDRIVVTSSGTHALNMACLALLSPGDRVVVPRPCWPNLVGIPSLSGTQVTGPSLRLVDGLWRLDLQELLAALTPQTRMVILNAPGNPTGWMLSRAEQEVILAHCRQHGIWILADDVYDRLVFSGGVAPSFLDLATPQDRVIAVNSFSKSWAMTGWRLGWLTVPHGLGPVLASMNEFVMSCAPGFVQEAGIVALRDGEPFVQGIVGHYREARDYVADRLGAVPGLSVPRAEGGMYAFFRVEGCRDSLTLARNLVHRAGVGLAPGRAFGREGEGYMRLCFAVGRERLEQACARIETYLATHGPN</sequence>
<accession>A0A850PBP9</accession>
<feature type="compositionally biased region" description="Polar residues" evidence="8">
    <location>
        <begin position="11"/>
        <end position="20"/>
    </location>
</feature>
<dbReference type="Proteomes" id="UP000585665">
    <property type="component" value="Unassembled WGS sequence"/>
</dbReference>
<dbReference type="GO" id="GO:0030170">
    <property type="term" value="F:pyridoxal phosphate binding"/>
    <property type="evidence" value="ECO:0007669"/>
    <property type="project" value="InterPro"/>
</dbReference>
<evidence type="ECO:0000313" key="11">
    <source>
        <dbReference type="Proteomes" id="UP000585665"/>
    </source>
</evidence>
<protein>
    <recommendedName>
        <fullName evidence="7">Aminotransferase</fullName>
        <ecNumber evidence="7">2.6.1.-</ecNumber>
    </recommendedName>
</protein>
<dbReference type="PANTHER" id="PTHR46383">
    <property type="entry name" value="ASPARTATE AMINOTRANSFERASE"/>
    <property type="match status" value="1"/>
</dbReference>
<evidence type="ECO:0000256" key="1">
    <source>
        <dbReference type="ARBA" id="ARBA00001933"/>
    </source>
</evidence>
<dbReference type="InterPro" id="IPR015424">
    <property type="entry name" value="PyrdxlP-dep_Trfase"/>
</dbReference>
<dbReference type="InterPro" id="IPR050596">
    <property type="entry name" value="AspAT/PAT-like"/>
</dbReference>
<reference evidence="10 11" key="1">
    <citation type="submission" date="2020-06" db="EMBL/GenBank/DDBJ databases">
        <title>Description of novel acetic acid bacteria.</title>
        <authorList>
            <person name="Sombolestani A."/>
        </authorList>
    </citation>
    <scope>NUCLEOTIDE SEQUENCE [LARGE SCALE GENOMIC DNA]</scope>
    <source>
        <strain evidence="10 11">LMG 27010</strain>
    </source>
</reference>
<dbReference type="InterPro" id="IPR015421">
    <property type="entry name" value="PyrdxlP-dep_Trfase_major"/>
</dbReference>
<comment type="similarity">
    <text evidence="2 7">Belongs to the class-I pyridoxal-phosphate-dependent aminotransferase family.</text>
</comment>
<dbReference type="InterPro" id="IPR015422">
    <property type="entry name" value="PyrdxlP-dep_Trfase_small"/>
</dbReference>
<comment type="caution">
    <text evidence="10">The sequence shown here is derived from an EMBL/GenBank/DDBJ whole genome shotgun (WGS) entry which is preliminary data.</text>
</comment>
<keyword evidence="3 7" id="KW-0032">Aminotransferase</keyword>
<evidence type="ECO:0000256" key="2">
    <source>
        <dbReference type="ARBA" id="ARBA00007441"/>
    </source>
</evidence>
<evidence type="ECO:0000256" key="6">
    <source>
        <dbReference type="ARBA" id="ARBA00049185"/>
    </source>
</evidence>
<dbReference type="PROSITE" id="PS00105">
    <property type="entry name" value="AA_TRANSFER_CLASS_1"/>
    <property type="match status" value="1"/>
</dbReference>
<dbReference type="NCBIfam" id="NF004770">
    <property type="entry name" value="PRK06108.1"/>
    <property type="match status" value="1"/>
</dbReference>
<proteinExistence type="inferred from homology"/>
<evidence type="ECO:0000256" key="8">
    <source>
        <dbReference type="SAM" id="MobiDB-lite"/>
    </source>
</evidence>
<dbReference type="InterPro" id="IPR004839">
    <property type="entry name" value="Aminotransferase_I/II_large"/>
</dbReference>
<dbReference type="AlphaFoldDB" id="A0A850PBP9"/>
<evidence type="ECO:0000313" key="10">
    <source>
        <dbReference type="EMBL" id="NVN41514.1"/>
    </source>
</evidence>
<dbReference type="EC" id="2.6.1.-" evidence="7"/>